<feature type="non-terminal residue" evidence="1">
    <location>
        <position position="1"/>
    </location>
</feature>
<name>D0WDK3_NEILA</name>
<evidence type="ECO:0000313" key="1">
    <source>
        <dbReference type="EMBL" id="EEZ74348.1"/>
    </source>
</evidence>
<proteinExistence type="predicted"/>
<gene>
    <name evidence="1" type="ORF">NEILACOT_05640</name>
</gene>
<organism evidence="1 2">
    <name type="scientific">Neisseria lactamica ATCC 23970</name>
    <dbReference type="NCBI Taxonomy" id="546265"/>
    <lineage>
        <taxon>Bacteria</taxon>
        <taxon>Pseudomonadati</taxon>
        <taxon>Pseudomonadota</taxon>
        <taxon>Betaproteobacteria</taxon>
        <taxon>Neisseriales</taxon>
        <taxon>Neisseriaceae</taxon>
        <taxon>Neisseria</taxon>
    </lineage>
</organism>
<reference evidence="1 2" key="1">
    <citation type="submission" date="2009-10" db="EMBL/GenBank/DDBJ databases">
        <authorList>
            <person name="Weinstock G."/>
            <person name="Sodergren E."/>
            <person name="Clifton S."/>
            <person name="Fulton L."/>
            <person name="Fulton B."/>
            <person name="Courtney L."/>
            <person name="Fronick C."/>
            <person name="Harrison M."/>
            <person name="Strong C."/>
            <person name="Farmer C."/>
            <person name="Delahaunty K."/>
            <person name="Markovic C."/>
            <person name="Hall O."/>
            <person name="Minx P."/>
            <person name="Tomlinson C."/>
            <person name="Mitreva M."/>
            <person name="Nelson J."/>
            <person name="Hou S."/>
            <person name="Wollam A."/>
            <person name="Pepin K.H."/>
            <person name="Johnson M."/>
            <person name="Bhonagiri V."/>
            <person name="Nash W.E."/>
            <person name="Warren W."/>
            <person name="Chinwalla A."/>
            <person name="Mardis E.R."/>
            <person name="Wilson R.K."/>
        </authorList>
    </citation>
    <scope>NUCLEOTIDE SEQUENCE [LARGE SCALE GENOMIC DNA]</scope>
    <source>
        <strain evidence="1 2">ATCC 23970</strain>
    </source>
</reference>
<accession>D0WDK3</accession>
<sequence length="65" mass="6288">DGCCCRVGLQIGNAVGTVMGSGRIGMDAEGAGTGFFAADGDVAFAEYRAGIALAVAASCCGRVGL</sequence>
<evidence type="ECO:0000313" key="2">
    <source>
        <dbReference type="Proteomes" id="UP000003843"/>
    </source>
</evidence>
<dbReference type="Proteomes" id="UP000003843">
    <property type="component" value="Unassembled WGS sequence"/>
</dbReference>
<dbReference type="AlphaFoldDB" id="D0WDK3"/>
<comment type="caution">
    <text evidence="1">The sequence shown here is derived from an EMBL/GenBank/DDBJ whole genome shotgun (WGS) entry which is preliminary data.</text>
</comment>
<dbReference type="EMBL" id="ACEQ02000058">
    <property type="protein sequence ID" value="EEZ74348.1"/>
    <property type="molecule type" value="Genomic_DNA"/>
</dbReference>
<protein>
    <submittedName>
        <fullName evidence="1">Uncharacterized protein</fullName>
    </submittedName>
</protein>